<dbReference type="STRING" id="1173701.A0A066X325"/>
<dbReference type="EMBL" id="JMSE01001213">
    <property type="protein sequence ID" value="KDN63543.1"/>
    <property type="molecule type" value="Genomic_DNA"/>
</dbReference>
<evidence type="ECO:0000256" key="1">
    <source>
        <dbReference type="ARBA" id="ARBA00004123"/>
    </source>
</evidence>
<evidence type="ECO:0000259" key="6">
    <source>
        <dbReference type="SMART" id="SM00906"/>
    </source>
</evidence>
<protein>
    <recommendedName>
        <fullName evidence="6">Xylanolytic transcriptional activator regulatory domain-containing protein</fullName>
    </recommendedName>
</protein>
<dbReference type="GO" id="GO:0003700">
    <property type="term" value="F:DNA-binding transcription factor activity"/>
    <property type="evidence" value="ECO:0007669"/>
    <property type="project" value="InterPro"/>
</dbReference>
<sequence length="498" mass="54853">MPSSSPSLLYSNSHGRRRMKLPSEEIVRHVIDVYLATFNTVLPLFSPTSLHRVVDKWYSNPTADNELACWATINVVLALAQCHSHGQLSPAAAEAVNVTKCLENAQSVLAEIVAGNMDLQSAQILLGLGFLFMGATPGDVRAPIIFVSTGIRLAQAMGMHRRDSYSNTKPDEDMQRRRVFWIAYILDRDVAARTRQAPIQHDADMDLDLPPIKDEVTMAVVEDGADAGADDTFTYANAGASPRAMAGLNLFRARIELAQIQGRVYDCVFSIRARYRHPGEKARLAQGIRLSIQQWKARLPVSLGVDFLSNQTDNNGSMVSSILPTVICYMHSLTTMCLGQLCGVSSMEFHWIEKVVSYARGLGNYETTPSFGLSSSFTPPPPPPSPQGWNVLVSQCREFMRLFLSIRTKHPTFVNAQLCPFTSGLLCLSVNSFLNFEDGNRNADQRLMAEAATMLGEVIGQTQSEIVSKVLEVHMELSWHSMLITTELASLASSSPVK</sequence>
<dbReference type="GO" id="GO:0005634">
    <property type="term" value="C:nucleus"/>
    <property type="evidence" value="ECO:0007669"/>
    <property type="project" value="UniProtKB-SubCell"/>
</dbReference>
<dbReference type="CDD" id="cd12148">
    <property type="entry name" value="fungal_TF_MHR"/>
    <property type="match status" value="1"/>
</dbReference>
<dbReference type="GO" id="GO:0006351">
    <property type="term" value="P:DNA-templated transcription"/>
    <property type="evidence" value="ECO:0007669"/>
    <property type="project" value="InterPro"/>
</dbReference>
<evidence type="ECO:0000256" key="3">
    <source>
        <dbReference type="ARBA" id="ARBA00023125"/>
    </source>
</evidence>
<dbReference type="InterPro" id="IPR050987">
    <property type="entry name" value="AtrR-like"/>
</dbReference>
<organism evidence="7 8">
    <name type="scientific">Colletotrichum sublineola</name>
    <name type="common">Sorghum anthracnose fungus</name>
    <dbReference type="NCBI Taxonomy" id="1173701"/>
    <lineage>
        <taxon>Eukaryota</taxon>
        <taxon>Fungi</taxon>
        <taxon>Dikarya</taxon>
        <taxon>Ascomycota</taxon>
        <taxon>Pezizomycotina</taxon>
        <taxon>Sordariomycetes</taxon>
        <taxon>Hypocreomycetidae</taxon>
        <taxon>Glomerellales</taxon>
        <taxon>Glomerellaceae</taxon>
        <taxon>Colletotrichum</taxon>
        <taxon>Colletotrichum graminicola species complex</taxon>
    </lineage>
</organism>
<dbReference type="AlphaFoldDB" id="A0A066X325"/>
<dbReference type="HOGENOM" id="CLU_011099_5_2_1"/>
<dbReference type="PANTHER" id="PTHR46910">
    <property type="entry name" value="TRANSCRIPTION FACTOR PDR1"/>
    <property type="match status" value="1"/>
</dbReference>
<evidence type="ECO:0000313" key="7">
    <source>
        <dbReference type="EMBL" id="KDN63543.1"/>
    </source>
</evidence>
<keyword evidence="5" id="KW-0539">Nucleus</keyword>
<dbReference type="Proteomes" id="UP000027238">
    <property type="component" value="Unassembled WGS sequence"/>
</dbReference>
<name>A0A066X325_COLSU</name>
<keyword evidence="4" id="KW-0804">Transcription</keyword>
<dbReference type="GO" id="GO:0003677">
    <property type="term" value="F:DNA binding"/>
    <property type="evidence" value="ECO:0007669"/>
    <property type="project" value="UniProtKB-KW"/>
</dbReference>
<dbReference type="PANTHER" id="PTHR46910:SF37">
    <property type="entry name" value="ZN(II)2CYS6 TRANSCRIPTION FACTOR (EUROFUNG)"/>
    <property type="match status" value="1"/>
</dbReference>
<keyword evidence="8" id="KW-1185">Reference proteome</keyword>
<keyword evidence="3" id="KW-0238">DNA-binding</keyword>
<feature type="domain" description="Xylanolytic transcriptional activator regulatory" evidence="6">
    <location>
        <begin position="143"/>
        <end position="216"/>
    </location>
</feature>
<dbReference type="GO" id="GO:0008270">
    <property type="term" value="F:zinc ion binding"/>
    <property type="evidence" value="ECO:0007669"/>
    <property type="project" value="InterPro"/>
</dbReference>
<dbReference type="eggNOG" id="ENOG502RF0T">
    <property type="taxonomic scope" value="Eukaryota"/>
</dbReference>
<evidence type="ECO:0000256" key="2">
    <source>
        <dbReference type="ARBA" id="ARBA00023015"/>
    </source>
</evidence>
<dbReference type="Pfam" id="PF04082">
    <property type="entry name" value="Fungal_trans"/>
    <property type="match status" value="1"/>
</dbReference>
<evidence type="ECO:0000256" key="4">
    <source>
        <dbReference type="ARBA" id="ARBA00023163"/>
    </source>
</evidence>
<comment type="caution">
    <text evidence="7">The sequence shown here is derived from an EMBL/GenBank/DDBJ whole genome shotgun (WGS) entry which is preliminary data.</text>
</comment>
<keyword evidence="2" id="KW-0805">Transcription regulation</keyword>
<accession>A0A066X325</accession>
<reference evidence="8" key="1">
    <citation type="journal article" date="2014" name="Genome Announc.">
        <title>Draft genome sequence of Colletotrichum sublineola, a destructive pathogen of cultivated sorghum.</title>
        <authorList>
            <person name="Baroncelli R."/>
            <person name="Sanz-Martin J.M."/>
            <person name="Rech G.E."/>
            <person name="Sukno S.A."/>
            <person name="Thon M.R."/>
        </authorList>
    </citation>
    <scope>NUCLEOTIDE SEQUENCE [LARGE SCALE GENOMIC DNA]</scope>
    <source>
        <strain evidence="8">TX430BB</strain>
    </source>
</reference>
<dbReference type="SMART" id="SM00906">
    <property type="entry name" value="Fungal_trans"/>
    <property type="match status" value="1"/>
</dbReference>
<dbReference type="OrthoDB" id="2123952at2759"/>
<proteinExistence type="predicted"/>
<gene>
    <name evidence="7" type="ORF">CSUB01_08910</name>
</gene>
<comment type="subcellular location">
    <subcellularLocation>
        <location evidence="1">Nucleus</location>
    </subcellularLocation>
</comment>
<evidence type="ECO:0000256" key="5">
    <source>
        <dbReference type="ARBA" id="ARBA00023242"/>
    </source>
</evidence>
<dbReference type="InterPro" id="IPR007219">
    <property type="entry name" value="XnlR_reg_dom"/>
</dbReference>
<evidence type="ECO:0000313" key="8">
    <source>
        <dbReference type="Proteomes" id="UP000027238"/>
    </source>
</evidence>